<dbReference type="Pfam" id="PF02597">
    <property type="entry name" value="ThiS"/>
    <property type="match status" value="1"/>
</dbReference>
<accession>A0A1G7BYP0</accession>
<keyword evidence="2" id="KW-1185">Reference proteome</keyword>
<dbReference type="AlphaFoldDB" id="A0A1G7BYP0"/>
<evidence type="ECO:0000313" key="2">
    <source>
        <dbReference type="Proteomes" id="UP000198748"/>
    </source>
</evidence>
<dbReference type="InterPro" id="IPR003749">
    <property type="entry name" value="ThiS/MoaD-like"/>
</dbReference>
<organism evidence="1 2">
    <name type="scientific">Dyadobacter soli</name>
    <dbReference type="NCBI Taxonomy" id="659014"/>
    <lineage>
        <taxon>Bacteria</taxon>
        <taxon>Pseudomonadati</taxon>
        <taxon>Bacteroidota</taxon>
        <taxon>Cytophagia</taxon>
        <taxon>Cytophagales</taxon>
        <taxon>Spirosomataceae</taxon>
        <taxon>Dyadobacter</taxon>
    </lineage>
</organism>
<gene>
    <name evidence="1" type="ORF">SAMN04487996_104349</name>
</gene>
<evidence type="ECO:0000313" key="1">
    <source>
        <dbReference type="EMBL" id="SDE32172.1"/>
    </source>
</evidence>
<reference evidence="2" key="1">
    <citation type="submission" date="2016-10" db="EMBL/GenBank/DDBJ databases">
        <authorList>
            <person name="Varghese N."/>
            <person name="Submissions S."/>
        </authorList>
    </citation>
    <scope>NUCLEOTIDE SEQUENCE [LARGE SCALE GENOMIC DNA]</scope>
    <source>
        <strain evidence="2">DSM 25329</strain>
    </source>
</reference>
<dbReference type="OrthoDB" id="598356at2"/>
<sequence length="79" mass="8682">MSFQVKYFGMLAEIAGLSDEVWNAAGGLTVGQFRAQMLDKYPAMRDKKFKIAVNQKISEDFVLIETPAEIALLPPFAGG</sequence>
<name>A0A1G7BYP0_9BACT</name>
<protein>
    <submittedName>
        <fullName evidence="1">Molybdopterin synthase sulfur carrier subunit</fullName>
    </submittedName>
</protein>
<dbReference type="Gene3D" id="3.10.20.30">
    <property type="match status" value="1"/>
</dbReference>
<proteinExistence type="predicted"/>
<dbReference type="InterPro" id="IPR012675">
    <property type="entry name" value="Beta-grasp_dom_sf"/>
</dbReference>
<dbReference type="EMBL" id="FNAN01000004">
    <property type="protein sequence ID" value="SDE32172.1"/>
    <property type="molecule type" value="Genomic_DNA"/>
</dbReference>
<dbReference type="SUPFAM" id="SSF54285">
    <property type="entry name" value="MoaD/ThiS"/>
    <property type="match status" value="1"/>
</dbReference>
<dbReference type="Proteomes" id="UP000198748">
    <property type="component" value="Unassembled WGS sequence"/>
</dbReference>
<dbReference type="CDD" id="cd00754">
    <property type="entry name" value="Ubl_MoaD"/>
    <property type="match status" value="1"/>
</dbReference>
<dbReference type="InterPro" id="IPR016155">
    <property type="entry name" value="Mopterin_synth/thiamin_S_b"/>
</dbReference>
<dbReference type="RefSeq" id="WP_090148288.1">
    <property type="nucleotide sequence ID" value="NZ_FNAN01000004.1"/>
</dbReference>
<dbReference type="STRING" id="659014.SAMN04487996_104349"/>